<name>A0ACC5T2Z5_ENSAD</name>
<reference evidence="1" key="1">
    <citation type="submission" date="2021-03" db="EMBL/GenBank/DDBJ databases">
        <title>Genomic Encyclopedia of Type Strains, Phase IV (KMG-IV): sequencing the most valuable type-strain genomes for metagenomic binning, comparative biology and taxonomic classification.</title>
        <authorList>
            <person name="Goeker M."/>
        </authorList>
    </citation>
    <scope>NUCLEOTIDE SEQUENCE</scope>
    <source>
        <strain evidence="1">DSM 18131</strain>
    </source>
</reference>
<gene>
    <name evidence="1" type="ORF">J2Z19_005247</name>
</gene>
<comment type="caution">
    <text evidence="1">The sequence shown here is derived from an EMBL/GenBank/DDBJ whole genome shotgun (WGS) entry which is preliminary data.</text>
</comment>
<accession>A0ACC5T2Z5</accession>
<organism evidence="1 2">
    <name type="scientific">Ensifer adhaerens</name>
    <name type="common">Sinorhizobium morelense</name>
    <dbReference type="NCBI Taxonomy" id="106592"/>
    <lineage>
        <taxon>Bacteria</taxon>
        <taxon>Pseudomonadati</taxon>
        <taxon>Pseudomonadota</taxon>
        <taxon>Alphaproteobacteria</taxon>
        <taxon>Hyphomicrobiales</taxon>
        <taxon>Rhizobiaceae</taxon>
        <taxon>Sinorhizobium/Ensifer group</taxon>
        <taxon>Ensifer</taxon>
    </lineage>
</organism>
<keyword evidence="2" id="KW-1185">Reference proteome</keyword>
<dbReference type="Proteomes" id="UP000823773">
    <property type="component" value="Unassembled WGS sequence"/>
</dbReference>
<evidence type="ECO:0000313" key="2">
    <source>
        <dbReference type="Proteomes" id="UP000823773"/>
    </source>
</evidence>
<dbReference type="EMBL" id="JAGGJR010000011">
    <property type="protein sequence ID" value="MBP1875511.1"/>
    <property type="molecule type" value="Genomic_DNA"/>
</dbReference>
<sequence length="41" mass="4628">MAADECKAFAKLQYQGALVFDEALLKFVLGHRWAESEKIEA</sequence>
<protein>
    <submittedName>
        <fullName evidence="1">Uncharacterized protein</fullName>
    </submittedName>
</protein>
<evidence type="ECO:0000313" key="1">
    <source>
        <dbReference type="EMBL" id="MBP1875511.1"/>
    </source>
</evidence>
<proteinExistence type="predicted"/>